<keyword evidence="2" id="KW-1185">Reference proteome</keyword>
<dbReference type="EMBL" id="CAJVCH010145734">
    <property type="protein sequence ID" value="CAG7727244.1"/>
    <property type="molecule type" value="Genomic_DNA"/>
</dbReference>
<reference evidence="1" key="1">
    <citation type="submission" date="2021-06" db="EMBL/GenBank/DDBJ databases">
        <authorList>
            <person name="Hodson N. C."/>
            <person name="Mongue J. A."/>
            <person name="Jaron S. K."/>
        </authorList>
    </citation>
    <scope>NUCLEOTIDE SEQUENCE</scope>
</reference>
<proteinExistence type="predicted"/>
<organism evidence="1 2">
    <name type="scientific">Allacma fusca</name>
    <dbReference type="NCBI Taxonomy" id="39272"/>
    <lineage>
        <taxon>Eukaryota</taxon>
        <taxon>Metazoa</taxon>
        <taxon>Ecdysozoa</taxon>
        <taxon>Arthropoda</taxon>
        <taxon>Hexapoda</taxon>
        <taxon>Collembola</taxon>
        <taxon>Symphypleona</taxon>
        <taxon>Sminthuridae</taxon>
        <taxon>Allacma</taxon>
    </lineage>
</organism>
<feature type="non-terminal residue" evidence="1">
    <location>
        <position position="38"/>
    </location>
</feature>
<name>A0A8J2JXL2_9HEXA</name>
<sequence>MSLPKRWSAVHGPTEKVLNDHERLGMDDPRLVGLLNIA</sequence>
<evidence type="ECO:0000313" key="1">
    <source>
        <dbReference type="EMBL" id="CAG7727244.1"/>
    </source>
</evidence>
<gene>
    <name evidence="1" type="ORF">AFUS01_LOCUS16096</name>
</gene>
<protein>
    <submittedName>
        <fullName evidence="1">Uncharacterized protein</fullName>
    </submittedName>
</protein>
<dbReference type="Proteomes" id="UP000708208">
    <property type="component" value="Unassembled WGS sequence"/>
</dbReference>
<evidence type="ECO:0000313" key="2">
    <source>
        <dbReference type="Proteomes" id="UP000708208"/>
    </source>
</evidence>
<accession>A0A8J2JXL2</accession>
<comment type="caution">
    <text evidence="1">The sequence shown here is derived from an EMBL/GenBank/DDBJ whole genome shotgun (WGS) entry which is preliminary data.</text>
</comment>
<dbReference type="AlphaFoldDB" id="A0A8J2JXL2"/>